<sequence length="1544" mass="173005">VNNNNREVGSCPPFKINNMAEAQGISRIHLCFKMDMKHILFGKYFLISLALFTFMKIAEADTLHFPPHRTEEGLGHGFKTIDASDIRIQYEGSLLLSNYEPGYVNNENSRRKREADGPDPKSPSVTTALLNDSHTTLVVHWGGAGSDVIIALAKNAEETDSSLYISRDYGQTFTDVSANLNYNGQKAIIHKYYNVKGYNNHYIFTDLKNKCIFSTDNSGENFIPHCNLDFRPTSVLLNSQHPRHILAMDEESLFKQLYLSDDFGETWRPIFNHVKAFSWGVLQYDHGLTVYIEEEQGNGKTQIVRSENLFNSSQTSEVLLTDVVNFEIKGEYMFATKSVRLFGASFNPQLQLWVSYRREKFVKAEFPVSGNVTDFYVADASEGQLMVCVALNGTASLYISDARGYRFSLSLQNIVYFNPKTMTDLHWLRLYSNETFADITKVSGVQGIYIASQHSGNFLDLESQITLISYDKGGQWERIQAPAYTLGGRPSDCQMERNCSLHLTQEFSRLIPGNLAPPVLTQDTAPGIVIASGTLGKSLKGDPDVFLSTNAGISWRQVLSGNYLYSTADHGGIIVAVRQFLPTDELVYSLDEGQTWVSYKFVNDRIRVYGLLTEPGENTTTFSVFGSQVLSHNWRILQINFTDTFDRKCEKSDYKTWSANDDLPGEDGCLMGRITQYQRRLAHVKCYNGEDYVPKNELRNCSCTREDFECDFGYEEDTLVLNHQNQTENICRRDKSVSPRDINPVPTTCPPGTFYPFSRGYRKVAGNTCEGGQGHRYAPLMYSCPIRERSEFLLLTLSNGVQMVDLASGEKTELFHDSIAANVPAVFDYERNCVIFADHSYNIKRNCLGWNRTLEDSEILRVALNGTSISSLAFDWTGRNVYLADPTINEIRVVNVDGRFEQSIYNFAEGVYKPKQLVVDPHHGYLFFVGANNASTSKYSIYRAVMDGSDRQVSLVANSSYVYASTILTIDLETERLYWISSEDYRLYMSNIFGEDMSSSTSYRLSLGVSGIGIYRVRDSNSLYFSILYINFAFVHVFVAGKIFGQLIDPLPCLQCLNYKIFFYSSSVAMSACSAYHRPCTQLCLPRPTADPNQMNRTCLCGLGYLKSSHNSTGDEMCICERGEVMLSNGTCNRAPGDSICAADKLTCRNGHCIMKTWKCDGDDDCGDGTDESDCPYTTCGQGTFTCHSGKCIPEHWSCDREDDCRDGFASDEMHCSNSSCTNNQFKCNNGYCIEKTWHCDMDDDCHDGSDEINCISPSAGSTCSPWSFTCKSGACVDIAFKCNGEVDCDDGSDELNCNNTRKNCSTSYQFDCGDGQCIFKAWICDGDADCKNGADEKDCRLTTLHPRTTYAPTIECDFLNTRCRNNACISWFDKCNGVDDCGDGSDEEGCEIDPTPTTFTPSTPQTFEPSKCDSDQYQCNATKIYWIPRCIRKTWVCDGAKDCQFGDDEENCNGTVTCSTSEFKCLKDGGCISMDERCDQHVDCMDGSDETGCNYTTPVDCSRFNGQKLLCCSIPECGVYLPVSSVCKNAKQATDYRDTNKCK</sequence>
<feature type="disulfide bond" evidence="15">
    <location>
        <begin position="1240"/>
        <end position="1255"/>
    </location>
</feature>
<evidence type="ECO:0000256" key="7">
    <source>
        <dbReference type="ARBA" id="ARBA00022729"/>
    </source>
</evidence>
<dbReference type="InterPro" id="IPR036055">
    <property type="entry name" value="LDL_receptor-like_sf"/>
</dbReference>
<dbReference type="Pfam" id="PF15901">
    <property type="entry name" value="Sortilin_C"/>
    <property type="match status" value="1"/>
</dbReference>
<feature type="disulfide bond" evidence="15">
    <location>
        <begin position="1160"/>
        <end position="1175"/>
    </location>
</feature>
<dbReference type="FunFam" id="4.10.400.10:FF:000065">
    <property type="entry name" value="Transmembrane protease serine 7"/>
    <property type="match status" value="1"/>
</dbReference>
<dbReference type="InterPro" id="IPR031778">
    <property type="entry name" value="Sortilin_N"/>
</dbReference>
<dbReference type="Pfam" id="PF15902">
    <property type="entry name" value="Sortilin-Vps10"/>
    <property type="match status" value="1"/>
</dbReference>
<dbReference type="GO" id="GO:0005789">
    <property type="term" value="C:endoplasmic reticulum membrane"/>
    <property type="evidence" value="ECO:0007669"/>
    <property type="project" value="UniProtKB-SubCell"/>
</dbReference>
<protein>
    <recommendedName>
        <fullName evidence="18">VPS10 domain-containing protein</fullName>
    </recommendedName>
</protein>
<dbReference type="PRINTS" id="PR00261">
    <property type="entry name" value="LDLRECEPTOR"/>
</dbReference>
<keyword evidence="5" id="KW-0245">EGF-like domain</keyword>
<evidence type="ECO:0000256" key="16">
    <source>
        <dbReference type="SAM" id="MobiDB-lite"/>
    </source>
</evidence>
<evidence type="ECO:0000256" key="5">
    <source>
        <dbReference type="ARBA" id="ARBA00022536"/>
    </source>
</evidence>
<keyword evidence="11 17" id="KW-0472">Membrane</keyword>
<feature type="disulfide bond" evidence="15">
    <location>
        <begin position="1187"/>
        <end position="1205"/>
    </location>
</feature>
<evidence type="ECO:0000256" key="14">
    <source>
        <dbReference type="ARBA" id="ARBA00023180"/>
    </source>
</evidence>
<feature type="disulfide bond" evidence="15">
    <location>
        <begin position="1228"/>
        <end position="1246"/>
    </location>
</feature>
<dbReference type="InterPro" id="IPR015943">
    <property type="entry name" value="WD40/YVTN_repeat-like_dom_sf"/>
</dbReference>
<dbReference type="SUPFAM" id="SSF57424">
    <property type="entry name" value="LDL receptor-like module"/>
    <property type="match status" value="8"/>
</dbReference>
<dbReference type="Gene3D" id="3.30.60.270">
    <property type="match status" value="1"/>
</dbReference>
<dbReference type="CDD" id="cd00112">
    <property type="entry name" value="LDLa"/>
    <property type="match status" value="6"/>
</dbReference>
<proteinExistence type="predicted"/>
<feature type="disulfide bond" evidence="15">
    <location>
        <begin position="1325"/>
        <end position="1340"/>
    </location>
</feature>
<dbReference type="SUPFAM" id="SSF63825">
    <property type="entry name" value="YWTD domain"/>
    <property type="match status" value="1"/>
</dbReference>
<dbReference type="GO" id="GO:0006897">
    <property type="term" value="P:endocytosis"/>
    <property type="evidence" value="ECO:0007669"/>
    <property type="project" value="UniProtKB-KW"/>
</dbReference>
<keyword evidence="9" id="KW-0967">Endosome</keyword>
<keyword evidence="7" id="KW-0732">Signal</keyword>
<dbReference type="InterPro" id="IPR002172">
    <property type="entry name" value="LDrepeatLR_classA_rpt"/>
</dbReference>
<evidence type="ECO:0000256" key="4">
    <source>
        <dbReference type="ARBA" id="ARBA00022475"/>
    </source>
</evidence>
<evidence type="ECO:0000256" key="17">
    <source>
        <dbReference type="SAM" id="Phobius"/>
    </source>
</evidence>
<dbReference type="SMART" id="SM00192">
    <property type="entry name" value="LDLa"/>
    <property type="match status" value="8"/>
</dbReference>
<comment type="caution">
    <text evidence="15">Lacks conserved residue(s) required for the propagation of feature annotation.</text>
</comment>
<keyword evidence="8" id="KW-0677">Repeat</keyword>
<keyword evidence="6" id="KW-0254">Endocytosis</keyword>
<dbReference type="InterPro" id="IPR006581">
    <property type="entry name" value="VPS10"/>
</dbReference>
<keyword evidence="13" id="KW-0675">Receptor</keyword>
<evidence type="ECO:0000256" key="6">
    <source>
        <dbReference type="ARBA" id="ARBA00022583"/>
    </source>
</evidence>
<feature type="disulfide bond" evidence="15">
    <location>
        <begin position="1221"/>
        <end position="1233"/>
    </location>
</feature>
<dbReference type="Gene3D" id="2.130.10.10">
    <property type="entry name" value="YVTN repeat-like/Quinoprotein amine dehydrogenase"/>
    <property type="match status" value="1"/>
</dbReference>
<organism evidence="19 20">
    <name type="scientific">Lymnaea stagnalis</name>
    <name type="common">Great pond snail</name>
    <name type="synonym">Helix stagnalis</name>
    <dbReference type="NCBI Taxonomy" id="6523"/>
    <lineage>
        <taxon>Eukaryota</taxon>
        <taxon>Metazoa</taxon>
        <taxon>Spiralia</taxon>
        <taxon>Lophotrochozoa</taxon>
        <taxon>Mollusca</taxon>
        <taxon>Gastropoda</taxon>
        <taxon>Heterobranchia</taxon>
        <taxon>Euthyneura</taxon>
        <taxon>Panpulmonata</taxon>
        <taxon>Hygrophila</taxon>
        <taxon>Lymnaeoidea</taxon>
        <taxon>Lymnaeidae</taxon>
        <taxon>Lymnaea</taxon>
    </lineage>
</organism>
<dbReference type="Pfam" id="PF00057">
    <property type="entry name" value="Ldl_recept_a"/>
    <property type="match status" value="7"/>
</dbReference>
<feature type="disulfide bond" evidence="15">
    <location>
        <begin position="1313"/>
        <end position="1331"/>
    </location>
</feature>
<feature type="region of interest" description="Disordered" evidence="16">
    <location>
        <begin position="106"/>
        <end position="125"/>
    </location>
</feature>
<comment type="caution">
    <text evidence="19">The sequence shown here is derived from an EMBL/GenBank/DDBJ whole genome shotgun (WGS) entry which is preliminary data.</text>
</comment>
<feature type="disulfide bond" evidence="15">
    <location>
        <begin position="1271"/>
        <end position="1289"/>
    </location>
</feature>
<feature type="disulfide bond" evidence="15">
    <location>
        <begin position="1180"/>
        <end position="1192"/>
    </location>
</feature>
<feature type="disulfide bond" evidence="15">
    <location>
        <begin position="1148"/>
        <end position="1166"/>
    </location>
</feature>
<dbReference type="Proteomes" id="UP001497497">
    <property type="component" value="Unassembled WGS sequence"/>
</dbReference>
<dbReference type="GO" id="GO:0005794">
    <property type="term" value="C:Golgi apparatus"/>
    <property type="evidence" value="ECO:0007669"/>
    <property type="project" value="TreeGrafter"/>
</dbReference>
<evidence type="ECO:0000256" key="11">
    <source>
        <dbReference type="ARBA" id="ARBA00023136"/>
    </source>
</evidence>
<comment type="subcellular location">
    <subcellularLocation>
        <location evidence="2">Cell membrane</location>
        <topology evidence="2">Single-pass type I membrane protein</topology>
    </subcellularLocation>
    <subcellularLocation>
        <location evidence="3">Endoplasmic reticulum membrane</location>
        <topology evidence="3">Single-pass membrane protein</topology>
    </subcellularLocation>
    <subcellularLocation>
        <location evidence="1">Endosome</location>
    </subcellularLocation>
</comment>
<reference evidence="19 20" key="1">
    <citation type="submission" date="2024-04" db="EMBL/GenBank/DDBJ databases">
        <authorList>
            <consortium name="Genoscope - CEA"/>
            <person name="William W."/>
        </authorList>
    </citation>
    <scope>NUCLEOTIDE SEQUENCE [LARGE SCALE GENOMIC DNA]</scope>
</reference>
<evidence type="ECO:0000256" key="12">
    <source>
        <dbReference type="ARBA" id="ARBA00023157"/>
    </source>
</evidence>
<feature type="disulfide bond" evidence="15">
    <location>
        <begin position="1364"/>
        <end position="1382"/>
    </location>
</feature>
<keyword evidence="17" id="KW-0812">Transmembrane</keyword>
<keyword evidence="20" id="KW-1185">Reference proteome</keyword>
<dbReference type="GO" id="GO:0005886">
    <property type="term" value="C:plasma membrane"/>
    <property type="evidence" value="ECO:0007669"/>
    <property type="project" value="UniProtKB-SubCell"/>
</dbReference>
<feature type="disulfide bond" evidence="15">
    <location>
        <begin position="1283"/>
        <end position="1298"/>
    </location>
</feature>
<evidence type="ECO:0000256" key="1">
    <source>
        <dbReference type="ARBA" id="ARBA00004177"/>
    </source>
</evidence>
<feature type="disulfide bond" evidence="15">
    <location>
        <begin position="1376"/>
        <end position="1391"/>
    </location>
</feature>
<dbReference type="SMART" id="SM00602">
    <property type="entry name" value="VPS10"/>
    <property type="match status" value="1"/>
</dbReference>
<accession>A0AAV2IM52</accession>
<evidence type="ECO:0000313" key="20">
    <source>
        <dbReference type="Proteomes" id="UP001497497"/>
    </source>
</evidence>
<dbReference type="EMBL" id="CAXITT010001050">
    <property type="protein sequence ID" value="CAL1547728.1"/>
    <property type="molecule type" value="Genomic_DNA"/>
</dbReference>
<feature type="disulfide bond" evidence="15">
    <location>
        <begin position="1357"/>
        <end position="1369"/>
    </location>
</feature>
<evidence type="ECO:0000256" key="9">
    <source>
        <dbReference type="ARBA" id="ARBA00022753"/>
    </source>
</evidence>
<feature type="non-terminal residue" evidence="19">
    <location>
        <position position="1"/>
    </location>
</feature>
<name>A0AAV2IM52_LYMST</name>
<feature type="disulfide bond" evidence="15">
    <location>
        <begin position="1479"/>
        <end position="1494"/>
    </location>
</feature>
<dbReference type="Gene3D" id="2.10.70.80">
    <property type="match status" value="1"/>
</dbReference>
<dbReference type="Gene3D" id="4.10.400.10">
    <property type="entry name" value="Low-density Lipoprotein Receptor"/>
    <property type="match status" value="8"/>
</dbReference>
<dbReference type="SMART" id="SM00135">
    <property type="entry name" value="LY"/>
    <property type="match status" value="3"/>
</dbReference>
<feature type="domain" description="VPS10" evidence="18">
    <location>
        <begin position="156"/>
        <end position="789"/>
    </location>
</feature>
<dbReference type="InterPro" id="IPR050310">
    <property type="entry name" value="VPS10-sortilin"/>
</dbReference>
<dbReference type="GO" id="GO:0005768">
    <property type="term" value="C:endosome"/>
    <property type="evidence" value="ECO:0007669"/>
    <property type="project" value="UniProtKB-SubCell"/>
</dbReference>
<feature type="disulfide bond" evidence="15">
    <location>
        <begin position="1264"/>
        <end position="1276"/>
    </location>
</feature>
<dbReference type="InterPro" id="IPR000033">
    <property type="entry name" value="LDLR_classB_rpt"/>
</dbReference>
<dbReference type="GO" id="GO:0006892">
    <property type="term" value="P:post-Golgi vesicle-mediated transport"/>
    <property type="evidence" value="ECO:0007669"/>
    <property type="project" value="TreeGrafter"/>
</dbReference>
<dbReference type="FunFam" id="4.10.400.10:FF:000034">
    <property type="entry name" value="Low-density lipoprotein receptor-related protein 2"/>
    <property type="match status" value="2"/>
</dbReference>
<dbReference type="Gene3D" id="2.120.10.30">
    <property type="entry name" value="TolB, C-terminal domain"/>
    <property type="match status" value="1"/>
</dbReference>
<keyword evidence="12 15" id="KW-1015">Disulfide bond</keyword>
<dbReference type="PANTHER" id="PTHR12106">
    <property type="entry name" value="SORTILIN RELATED"/>
    <property type="match status" value="1"/>
</dbReference>
<gene>
    <name evidence="19" type="ORF">GSLYS_00021045001</name>
</gene>
<dbReference type="SUPFAM" id="SSF110296">
    <property type="entry name" value="Oligoxyloglucan reducing end-specific cellobiohydrolase"/>
    <property type="match status" value="1"/>
</dbReference>
<evidence type="ECO:0000256" key="3">
    <source>
        <dbReference type="ARBA" id="ARBA00004389"/>
    </source>
</evidence>
<keyword evidence="4" id="KW-1003">Cell membrane</keyword>
<keyword evidence="10" id="KW-0256">Endoplasmic reticulum</keyword>
<evidence type="ECO:0000256" key="13">
    <source>
        <dbReference type="ARBA" id="ARBA00023170"/>
    </source>
</evidence>
<feature type="transmembrane region" description="Helical" evidence="17">
    <location>
        <begin position="40"/>
        <end position="58"/>
    </location>
</feature>
<evidence type="ECO:0000313" key="19">
    <source>
        <dbReference type="EMBL" id="CAL1547728.1"/>
    </source>
</evidence>
<evidence type="ECO:0000256" key="10">
    <source>
        <dbReference type="ARBA" id="ARBA00022824"/>
    </source>
</evidence>
<dbReference type="PROSITE" id="PS01209">
    <property type="entry name" value="LDLRA_1"/>
    <property type="match status" value="4"/>
</dbReference>
<evidence type="ECO:0000259" key="18">
    <source>
        <dbReference type="SMART" id="SM00602"/>
    </source>
</evidence>
<evidence type="ECO:0000256" key="15">
    <source>
        <dbReference type="PROSITE-ProRule" id="PRU00124"/>
    </source>
</evidence>
<evidence type="ECO:0000256" key="8">
    <source>
        <dbReference type="ARBA" id="ARBA00022737"/>
    </source>
</evidence>
<feature type="disulfide bond" evidence="15">
    <location>
        <begin position="1141"/>
        <end position="1153"/>
    </location>
</feature>
<evidence type="ECO:0000256" key="2">
    <source>
        <dbReference type="ARBA" id="ARBA00004251"/>
    </source>
</evidence>
<dbReference type="InterPro" id="IPR031777">
    <property type="entry name" value="Sortilin_C"/>
</dbReference>
<dbReference type="PANTHER" id="PTHR12106:SF27">
    <property type="entry name" value="SORTILIN-RELATED RECEPTOR"/>
    <property type="match status" value="1"/>
</dbReference>
<feature type="disulfide bond" evidence="15">
    <location>
        <begin position="1438"/>
        <end position="1453"/>
    </location>
</feature>
<dbReference type="PROSITE" id="PS50068">
    <property type="entry name" value="LDLRA_2"/>
    <property type="match status" value="8"/>
</dbReference>
<keyword evidence="14" id="KW-0325">Glycoprotein</keyword>
<keyword evidence="17" id="KW-1133">Transmembrane helix</keyword>
<dbReference type="InterPro" id="IPR023415">
    <property type="entry name" value="LDLR_class-A_CS"/>
</dbReference>
<dbReference type="InterPro" id="IPR011042">
    <property type="entry name" value="6-blade_b-propeller_TolB-like"/>
</dbReference>